<keyword evidence="9" id="KW-0575">Peroxidase</keyword>
<evidence type="ECO:0000256" key="1">
    <source>
        <dbReference type="ARBA" id="ARBA00004196"/>
    </source>
</evidence>
<dbReference type="PANTHER" id="PTHR30600:SF7">
    <property type="entry name" value="CYTOCHROME C PEROXIDASE-RELATED"/>
    <property type="match status" value="1"/>
</dbReference>
<keyword evidence="7" id="KW-1133">Transmembrane helix</keyword>
<dbReference type="Pfam" id="PF14376">
    <property type="entry name" value="Haem_bd"/>
    <property type="match status" value="1"/>
</dbReference>
<feature type="domain" description="Cytochrome c" evidence="8">
    <location>
        <begin position="42"/>
        <end position="155"/>
    </location>
</feature>
<gene>
    <name evidence="9" type="primary">ccp</name>
    <name evidence="9" type="ORF">NCTC10865_00385</name>
</gene>
<dbReference type="InterPro" id="IPR004852">
    <property type="entry name" value="Di-haem_cyt_c_peroxidsae"/>
</dbReference>
<evidence type="ECO:0000256" key="2">
    <source>
        <dbReference type="ARBA" id="ARBA00022617"/>
    </source>
</evidence>
<evidence type="ECO:0000256" key="6">
    <source>
        <dbReference type="PROSITE-ProRule" id="PRU00433"/>
    </source>
</evidence>
<dbReference type="PANTHER" id="PTHR30600">
    <property type="entry name" value="CYTOCHROME C PEROXIDASE-RELATED"/>
    <property type="match status" value="1"/>
</dbReference>
<keyword evidence="7" id="KW-0812">Transmembrane</keyword>
<reference evidence="9 10" key="1">
    <citation type="submission" date="2018-06" db="EMBL/GenBank/DDBJ databases">
        <authorList>
            <consortium name="Pathogen Informatics"/>
            <person name="Doyle S."/>
        </authorList>
    </citation>
    <scope>NUCLEOTIDE SEQUENCE [LARGE SCALE GENOMIC DNA]</scope>
    <source>
        <strain evidence="9 10">NCTC10865</strain>
    </source>
</reference>
<dbReference type="InterPro" id="IPR009056">
    <property type="entry name" value="Cyt_c-like_dom"/>
</dbReference>
<dbReference type="InterPro" id="IPR025992">
    <property type="entry name" value="Haem-bd"/>
</dbReference>
<keyword evidence="7" id="KW-0472">Membrane</keyword>
<dbReference type="GO" id="GO:0046872">
    <property type="term" value="F:metal ion binding"/>
    <property type="evidence" value="ECO:0007669"/>
    <property type="project" value="UniProtKB-KW"/>
</dbReference>
<dbReference type="GO" id="GO:0030313">
    <property type="term" value="C:cell envelope"/>
    <property type="evidence" value="ECO:0007669"/>
    <property type="project" value="UniProtKB-SubCell"/>
</dbReference>
<evidence type="ECO:0000313" key="10">
    <source>
        <dbReference type="Proteomes" id="UP000254159"/>
    </source>
</evidence>
<dbReference type="InterPro" id="IPR036909">
    <property type="entry name" value="Cyt_c-like_dom_sf"/>
</dbReference>
<evidence type="ECO:0000313" key="9">
    <source>
        <dbReference type="EMBL" id="STI15178.1"/>
    </source>
</evidence>
<dbReference type="GO" id="GO:0020037">
    <property type="term" value="F:heme binding"/>
    <property type="evidence" value="ECO:0007669"/>
    <property type="project" value="InterPro"/>
</dbReference>
<protein>
    <submittedName>
        <fullName evidence="9">Putative cytochrome C peroxidase</fullName>
        <ecNumber evidence="9">1.11.1.5</ecNumber>
    </submittedName>
</protein>
<name>A0A376RAZ2_ECOLX</name>
<dbReference type="GO" id="GO:0004130">
    <property type="term" value="F:cytochrome-c peroxidase activity"/>
    <property type="evidence" value="ECO:0007669"/>
    <property type="project" value="UniProtKB-EC"/>
</dbReference>
<dbReference type="EC" id="1.11.1.5" evidence="9"/>
<dbReference type="Pfam" id="PF03150">
    <property type="entry name" value="CCP_MauG"/>
    <property type="match status" value="1"/>
</dbReference>
<feature type="transmembrane region" description="Helical" evidence="7">
    <location>
        <begin position="7"/>
        <end position="28"/>
    </location>
</feature>
<evidence type="ECO:0000256" key="5">
    <source>
        <dbReference type="ARBA" id="ARBA00023004"/>
    </source>
</evidence>
<evidence type="ECO:0000256" key="3">
    <source>
        <dbReference type="ARBA" id="ARBA00022723"/>
    </source>
</evidence>
<dbReference type="SMART" id="SM01235">
    <property type="entry name" value="Haem_bd"/>
    <property type="match status" value="1"/>
</dbReference>
<dbReference type="Proteomes" id="UP000254159">
    <property type="component" value="Unassembled WGS sequence"/>
</dbReference>
<evidence type="ECO:0000256" key="4">
    <source>
        <dbReference type="ARBA" id="ARBA00023002"/>
    </source>
</evidence>
<dbReference type="SUPFAM" id="SSF46626">
    <property type="entry name" value="Cytochrome c"/>
    <property type="match status" value="1"/>
</dbReference>
<accession>A0A376RAZ2</accession>
<dbReference type="Gene3D" id="1.10.760.10">
    <property type="entry name" value="Cytochrome c-like domain"/>
    <property type="match status" value="1"/>
</dbReference>
<keyword evidence="4 9" id="KW-0560">Oxidoreductase</keyword>
<dbReference type="PROSITE" id="PS51007">
    <property type="entry name" value="CYTC"/>
    <property type="match status" value="2"/>
</dbReference>
<comment type="subcellular location">
    <subcellularLocation>
        <location evidence="1">Cell envelope</location>
    </subcellularLocation>
</comment>
<dbReference type="EMBL" id="UGCD01000002">
    <property type="protein sequence ID" value="STI15178.1"/>
    <property type="molecule type" value="Genomic_DNA"/>
</dbReference>
<dbReference type="AlphaFoldDB" id="A0A376RAZ2"/>
<keyword evidence="3 6" id="KW-0479">Metal-binding</keyword>
<sequence>MKMVSRITAIGLAGVAICYLGLSGYVWYHDNKRSKQADVQASAVSENNKVLGFLREKGCDYCHTPSAELPAYYYIPGAKQLMDYDIKLGYKSFNLEAVRAALLADKPVSQSDLNKIEWVMQYETMPPTRYTALHWAGKVSDEERAEILAWIAKQRAEYYASNDTAPEHRNEPVQPIPQKLPTDAQKVALGFALYHDPRLSADSTISCAHCHALNAGGVDGRKTSIGVGGAVGPINAPTVFNSVFNVEQFLGWSCGNIAGSGRWTAVEPD</sequence>
<evidence type="ECO:0000256" key="7">
    <source>
        <dbReference type="SAM" id="Phobius"/>
    </source>
</evidence>
<keyword evidence="2 6" id="KW-0349">Heme</keyword>
<evidence type="ECO:0000259" key="8">
    <source>
        <dbReference type="PROSITE" id="PS51007"/>
    </source>
</evidence>
<dbReference type="GO" id="GO:0009055">
    <property type="term" value="F:electron transfer activity"/>
    <property type="evidence" value="ECO:0007669"/>
    <property type="project" value="InterPro"/>
</dbReference>
<organism evidence="9 10">
    <name type="scientific">Escherichia coli</name>
    <dbReference type="NCBI Taxonomy" id="562"/>
    <lineage>
        <taxon>Bacteria</taxon>
        <taxon>Pseudomonadati</taxon>
        <taxon>Pseudomonadota</taxon>
        <taxon>Gammaproteobacteria</taxon>
        <taxon>Enterobacterales</taxon>
        <taxon>Enterobacteriaceae</taxon>
        <taxon>Escherichia</taxon>
    </lineage>
</organism>
<keyword evidence="5 6" id="KW-0408">Iron</keyword>
<proteinExistence type="predicted"/>
<feature type="domain" description="Cytochrome c" evidence="8">
    <location>
        <begin position="185"/>
        <end position="269"/>
    </location>
</feature>
<dbReference type="InterPro" id="IPR051395">
    <property type="entry name" value="Cytochrome_c_Peroxidase/MauG"/>
</dbReference>